<feature type="compositionally biased region" description="Polar residues" evidence="3">
    <location>
        <begin position="39"/>
        <end position="54"/>
    </location>
</feature>
<reference evidence="5 6" key="1">
    <citation type="journal article" date="2012" name="FEMS Yeast Res.">
        <title>The genome sequence of the wine yeast VIN7 reveals an allotriploid hybrid genome with Saccharomyces cerevisiae and Saccharomyces kudriavzevii origins.</title>
        <authorList>
            <person name="Borneman A.R."/>
            <person name="Desany B.A."/>
            <person name="Riches D."/>
            <person name="Affourtit J.P."/>
            <person name="Forgan A.H."/>
            <person name="Pretorius I.S."/>
            <person name="Egholm M."/>
            <person name="Chambers P.J."/>
        </authorList>
    </citation>
    <scope>NUCLEOTIDE SEQUENCE [LARGE SCALE GENOMIC DNA]</scope>
    <source>
        <strain evidence="5 6">VIN7</strain>
    </source>
</reference>
<comment type="caution">
    <text evidence="5">The sequence shown here is derived from an EMBL/GenBank/DDBJ whole genome shotgun (WGS) entry which is preliminary data.</text>
</comment>
<evidence type="ECO:0000259" key="4">
    <source>
        <dbReference type="PROSITE" id="PS50086"/>
    </source>
</evidence>
<dbReference type="Proteomes" id="UP000009009">
    <property type="component" value="Unassembled WGS sequence"/>
</dbReference>
<dbReference type="InterPro" id="IPR035969">
    <property type="entry name" value="Rab-GAP_TBC_sf"/>
</dbReference>
<dbReference type="Pfam" id="PF00566">
    <property type="entry name" value="RabGAP-TBC"/>
    <property type="match status" value="1"/>
</dbReference>
<comment type="subcellular location">
    <subcellularLocation>
        <location evidence="1">Golgi apparatus</location>
        <location evidence="1">Golgi stack</location>
    </subcellularLocation>
</comment>
<feature type="compositionally biased region" description="Low complexity" evidence="3">
    <location>
        <begin position="125"/>
        <end position="136"/>
    </location>
</feature>
<dbReference type="HOGENOM" id="CLU_018687_4_1_1"/>
<feature type="compositionally biased region" description="Polar residues" evidence="3">
    <location>
        <begin position="74"/>
        <end position="101"/>
    </location>
</feature>
<gene>
    <name evidence="5" type="ORF">VIN7_9923</name>
</gene>
<sequence>MHERDRTSDSSSLVTSLMKSWRISSASSSFASKKPSLYKMNTTEPNSLPSSYASSARKDRRTSDGNFEAMAKQQACTRRTSNSNSPLRYVSPTLSTASNESPRPALLLRQHHQRHHNHQQHRHSSSGSVNNAGSNGTDPNKKSDRYFKDLDEDWSAVIDDYNMPIPILTNGGFGSPVVPTRSSSRRSTSSSINSTSNVGPSVVRNSSSSFTYPQLPQLQKEQTDDPKKMQVEIENERDAQELNSIIQRISKFDNILKDKTIINQQDLRKISWNGIPKIHRPVVWKLLIGYLPVNTKRQESFLQRKRKEYKDGLKHTFSDQHSRDIPTWHQIEIDIPRTNPHIPLYQFKSVQNSLQRILYLWAIRHPASGYVQGINDLVTPFFETFLTEYLPPSQIDDVEIKDPSAYMTDEQVADLEADTFWCFTKLLEQITDNYIHGQPGILRQVKNLSQLVKRIDADLYNHFQNEHVEFIQFAFRWMNCLLMREFQMGTVIRMWDTYLSETSQEVTSSYSISSNDVKTPVTPTEPRVANFATPTKDFQSPTAALSSMTPNTVEDSSKMRQSSLNEFHVFVCAAFLIKWSDQLVDMDFQETITFLQNPPTKDWSETDIEMLLSEAFIWQSLYKDATSHWL</sequence>
<dbReference type="AlphaFoldDB" id="H0H124"/>
<feature type="domain" description="Rab-GAP TBC" evidence="4">
    <location>
        <begin position="274"/>
        <end position="502"/>
    </location>
</feature>
<feature type="compositionally biased region" description="Low complexity" evidence="3">
    <location>
        <begin position="24"/>
        <end position="35"/>
    </location>
</feature>
<dbReference type="GO" id="GO:0005096">
    <property type="term" value="F:GTPase activator activity"/>
    <property type="evidence" value="ECO:0007669"/>
    <property type="project" value="UniProtKB-KW"/>
</dbReference>
<organism evidence="5 6">
    <name type="scientific">Saccharomyces cerevisiae x Saccharomyces kudriavzevii (strain VIN7)</name>
    <name type="common">Yeast</name>
    <dbReference type="NCBI Taxonomy" id="1095631"/>
    <lineage>
        <taxon>Eukaryota</taxon>
        <taxon>Fungi</taxon>
        <taxon>Dikarya</taxon>
        <taxon>Ascomycota</taxon>
        <taxon>Saccharomycotina</taxon>
        <taxon>Saccharomycetes</taxon>
        <taxon>Saccharomycetales</taxon>
        <taxon>Saccharomycetaceae</taxon>
        <taxon>Saccharomyces</taxon>
    </lineage>
</organism>
<feature type="region of interest" description="Disordered" evidence="3">
    <location>
        <begin position="22"/>
        <end position="145"/>
    </location>
</feature>
<dbReference type="PROSITE" id="PS50086">
    <property type="entry name" value="TBC_RABGAP"/>
    <property type="match status" value="1"/>
</dbReference>
<evidence type="ECO:0000256" key="1">
    <source>
        <dbReference type="ARBA" id="ARBA00004348"/>
    </source>
</evidence>
<dbReference type="Gene3D" id="1.10.10.750">
    <property type="entry name" value="Ypt/Rab-GAP domain of gyp1p, domain 1"/>
    <property type="match status" value="1"/>
</dbReference>
<dbReference type="SMART" id="SM00164">
    <property type="entry name" value="TBC"/>
    <property type="match status" value="1"/>
</dbReference>
<dbReference type="PANTHER" id="PTHR22957:SF26">
    <property type="entry name" value="LD44506P"/>
    <property type="match status" value="1"/>
</dbReference>
<feature type="compositionally biased region" description="Basic residues" evidence="3">
    <location>
        <begin position="109"/>
        <end position="124"/>
    </location>
</feature>
<evidence type="ECO:0000313" key="6">
    <source>
        <dbReference type="Proteomes" id="UP000009009"/>
    </source>
</evidence>
<feature type="region of interest" description="Disordered" evidence="3">
    <location>
        <begin position="168"/>
        <end position="228"/>
    </location>
</feature>
<dbReference type="SUPFAM" id="SSF47923">
    <property type="entry name" value="Ypt/Rab-GAP domain of gyp1p"/>
    <property type="match status" value="2"/>
</dbReference>
<dbReference type="PhylomeDB" id="H0H124"/>
<dbReference type="GO" id="GO:0005795">
    <property type="term" value="C:Golgi stack"/>
    <property type="evidence" value="ECO:0007669"/>
    <property type="project" value="UniProtKB-SubCell"/>
</dbReference>
<feature type="region of interest" description="Disordered" evidence="3">
    <location>
        <begin position="532"/>
        <end position="555"/>
    </location>
</feature>
<dbReference type="OrthoDB" id="26371at2759"/>
<feature type="compositionally biased region" description="Low complexity" evidence="3">
    <location>
        <begin position="175"/>
        <end position="201"/>
    </location>
</feature>
<accession>H0H124</accession>
<feature type="compositionally biased region" description="Polar residues" evidence="3">
    <location>
        <begin position="203"/>
        <end position="220"/>
    </location>
</feature>
<evidence type="ECO:0000313" key="5">
    <source>
        <dbReference type="EMBL" id="EHN00239.1"/>
    </source>
</evidence>
<proteinExistence type="predicted"/>
<dbReference type="Gene3D" id="1.10.472.80">
    <property type="entry name" value="Ypt/Rab-GAP domain of gyp1p, domain 3"/>
    <property type="match status" value="1"/>
</dbReference>
<name>H0H124_SACCK</name>
<keyword evidence="2" id="KW-0343">GTPase activation</keyword>
<dbReference type="EMBL" id="AGVY01000360">
    <property type="protein sequence ID" value="EHN00239.1"/>
    <property type="molecule type" value="Genomic_DNA"/>
</dbReference>
<dbReference type="InterPro" id="IPR000195">
    <property type="entry name" value="Rab-GAP-TBC_dom"/>
</dbReference>
<protein>
    <submittedName>
        <fullName evidence="5">Gyp1p</fullName>
    </submittedName>
</protein>
<keyword evidence="6" id="KW-1185">Reference proteome</keyword>
<dbReference type="PANTHER" id="PTHR22957">
    <property type="entry name" value="TBC1 DOMAIN FAMILY MEMBER GTPASE-ACTIVATING PROTEIN"/>
    <property type="match status" value="1"/>
</dbReference>
<evidence type="ECO:0000256" key="2">
    <source>
        <dbReference type="ARBA" id="ARBA00022468"/>
    </source>
</evidence>
<dbReference type="FunFam" id="1.10.8.270:FF:000004">
    <property type="entry name" value="TBC1 domain family, member 22B"/>
    <property type="match status" value="1"/>
</dbReference>
<evidence type="ECO:0000256" key="3">
    <source>
        <dbReference type="SAM" id="MobiDB-lite"/>
    </source>
</evidence>
<dbReference type="Gene3D" id="1.10.8.270">
    <property type="entry name" value="putative rabgap domain of human tbc1 domain family member 14 like domains"/>
    <property type="match status" value="1"/>
</dbReference>